<reference evidence="2" key="1">
    <citation type="submission" date="2022-11" db="EMBL/GenBank/DDBJ databases">
        <authorList>
            <person name="Scott C."/>
            <person name="Bruce N."/>
        </authorList>
    </citation>
    <scope>NUCLEOTIDE SEQUENCE</scope>
</reference>
<proteinExistence type="predicted"/>
<dbReference type="Proteomes" id="UP000838763">
    <property type="component" value="Unassembled WGS sequence"/>
</dbReference>
<dbReference type="AlphaFoldDB" id="A0A9P1MCL5"/>
<evidence type="ECO:0000313" key="3">
    <source>
        <dbReference type="Proteomes" id="UP000838763"/>
    </source>
</evidence>
<organism evidence="2 3">
    <name type="scientific">Parascedosporium putredinis</name>
    <dbReference type="NCBI Taxonomy" id="1442378"/>
    <lineage>
        <taxon>Eukaryota</taxon>
        <taxon>Fungi</taxon>
        <taxon>Dikarya</taxon>
        <taxon>Ascomycota</taxon>
        <taxon>Pezizomycotina</taxon>
        <taxon>Sordariomycetes</taxon>
        <taxon>Hypocreomycetidae</taxon>
        <taxon>Microascales</taxon>
        <taxon>Microascaceae</taxon>
        <taxon>Parascedosporium</taxon>
    </lineage>
</organism>
<keyword evidence="3" id="KW-1185">Reference proteome</keyword>
<feature type="compositionally biased region" description="Low complexity" evidence="1">
    <location>
        <begin position="50"/>
        <end position="68"/>
    </location>
</feature>
<gene>
    <name evidence="2" type="ORF">PPNO1_LOCUS6452</name>
</gene>
<evidence type="ECO:0000256" key="1">
    <source>
        <dbReference type="SAM" id="MobiDB-lite"/>
    </source>
</evidence>
<sequence>MEPVPETERMEEFRQSPLPTLRLQTPMTAIHGGDGDGLTRLQALRRLTDPAPSSPKSPSWYSSSNSVPYRPRTTSPLSGPFSLAKLAQPDPYPSQDSRRIISPVSPVRMTVLEPSERKVPERTSSPGGLTATPLLRSPCLATADLPHHSGTLPPAPYQHHDSRFPDAEEAAVEAERLARLKADAEAAESSDSSTESKSRSSLDVPTRGRTLSFGSRDKRKRWSVCGAERRGDLDLETIWED</sequence>
<protein>
    <recommendedName>
        <fullName evidence="4">Basic proline-rich protein</fullName>
    </recommendedName>
</protein>
<feature type="region of interest" description="Disordered" evidence="1">
    <location>
        <begin position="45"/>
        <end position="223"/>
    </location>
</feature>
<dbReference type="OrthoDB" id="5400063at2759"/>
<feature type="compositionally biased region" description="Basic and acidic residues" evidence="1">
    <location>
        <begin position="173"/>
        <end position="184"/>
    </location>
</feature>
<dbReference type="EMBL" id="CALLCH030000015">
    <property type="protein sequence ID" value="CAI4216806.1"/>
    <property type="molecule type" value="Genomic_DNA"/>
</dbReference>
<name>A0A9P1MCL5_9PEZI</name>
<evidence type="ECO:0000313" key="2">
    <source>
        <dbReference type="EMBL" id="CAI4216806.1"/>
    </source>
</evidence>
<accession>A0A9P1MCL5</accession>
<comment type="caution">
    <text evidence="2">The sequence shown here is derived from an EMBL/GenBank/DDBJ whole genome shotgun (WGS) entry which is preliminary data.</text>
</comment>
<evidence type="ECO:0008006" key="4">
    <source>
        <dbReference type="Google" id="ProtNLM"/>
    </source>
</evidence>